<feature type="chain" id="PRO_5045515403" description="YD repeat-containing protein" evidence="1">
    <location>
        <begin position="25"/>
        <end position="1061"/>
    </location>
</feature>
<dbReference type="EMBL" id="CAXJRC010000043">
    <property type="protein sequence ID" value="CAL2108106.1"/>
    <property type="molecule type" value="Genomic_DNA"/>
</dbReference>
<reference evidence="2 3" key="1">
    <citation type="submission" date="2024-05" db="EMBL/GenBank/DDBJ databases">
        <authorList>
            <person name="Duchaud E."/>
        </authorList>
    </citation>
    <scope>NUCLEOTIDE SEQUENCE [LARGE SCALE GENOMIC DNA]</scope>
    <source>
        <strain evidence="2">Ena-SAMPLE-TAB-13-05-2024-13:56:06:370-140305</strain>
    </source>
</reference>
<accession>A0ABP1FE97</accession>
<evidence type="ECO:0008006" key="4">
    <source>
        <dbReference type="Google" id="ProtNLM"/>
    </source>
</evidence>
<dbReference type="RefSeq" id="WP_348739670.1">
    <property type="nucleotide sequence ID" value="NZ_CAXJRC010000043.1"/>
</dbReference>
<name>A0ABP1FE97_9FLAO</name>
<protein>
    <recommendedName>
        <fullName evidence="4">YD repeat-containing protein</fullName>
    </recommendedName>
</protein>
<keyword evidence="3" id="KW-1185">Reference proteome</keyword>
<organism evidence="2 3">
    <name type="scientific">Tenacibaculum vairaonense</name>
    <dbReference type="NCBI Taxonomy" id="3137860"/>
    <lineage>
        <taxon>Bacteria</taxon>
        <taxon>Pseudomonadati</taxon>
        <taxon>Bacteroidota</taxon>
        <taxon>Flavobacteriia</taxon>
        <taxon>Flavobacteriales</taxon>
        <taxon>Flavobacteriaceae</taxon>
        <taxon>Tenacibaculum</taxon>
    </lineage>
</organism>
<gene>
    <name evidence="2" type="ORF">T190115A13A_60101</name>
</gene>
<feature type="signal peptide" evidence="1">
    <location>
        <begin position="1"/>
        <end position="24"/>
    </location>
</feature>
<evidence type="ECO:0000256" key="1">
    <source>
        <dbReference type="SAM" id="SignalP"/>
    </source>
</evidence>
<keyword evidence="1" id="KW-0732">Signal</keyword>
<evidence type="ECO:0000313" key="3">
    <source>
        <dbReference type="Proteomes" id="UP001497602"/>
    </source>
</evidence>
<proteinExistence type="predicted"/>
<evidence type="ECO:0000313" key="2">
    <source>
        <dbReference type="EMBL" id="CAL2108106.1"/>
    </source>
</evidence>
<sequence>MLFKTKGFFLAYILSCFFTTTFLAQNYDFVNEDNAKSYEEMSFEQKNITIPLYNVEIDGVSIPILLSYDNRGKKVSDVPNSVGYNWELKAGGEVDVQVNHLIDDSKKGWFHNKEYNQYRSGYDPSYKGVFVSEDLTPDVYRMRMSNGDYLDYLYDVSFDDGEPSLIPVYLKANEPYLNVASGIGIYLGREYRDENDYDLRVFKSNGTNYFFRKGLKRELPVDLKRYSASKYYDNDSLVYTNYYIHNIYSDNNTDYIKFKYKDTYLKKFILHAKATRTQISGERPLEDDPIETVGYYEDISVEDVSRKEISQIVTKKEVVEFVYKKAMYDNNLSSMTQPSNFKGNLEQQEFNLLDKINIYDHSGNFVFGYKFHYSEMTQDQNDFEGLFRLKKIDKVGKNKISSYTYKKFTYYKNVYGDTQVTSRARDVFGYPNGQEMNNSFDYYLNYGQRNLGDFVDRKPYLEYMVKGMLQSIENTNGGKKEFVYQINKHSDMYYGGLLVNKVKLYDSDNTLAKESRFFYEDPEGFGLPVFDETVHPAGTIPTDVYSEGYYEEDVMHTAWLTYFTSLDPQYKEDQTKTLRYNLTDSPKKLMRYTPFTDALIQSLGIVNFPQLESGSFYRKVTNKKVNVYSNTYEKGEVVRHYKPSISGFSLDKKLEKTEYINNEGKKIKEVINNYIVKNLKEIRTHRFRNVHLHGNASRPDLYRYVINEFPIYNFIDVLKSVEFKEYANTGVLTKTKKTEFEYVNEESTQVVFNDFLNIKTEIDYINNEALNKRKHIYFSEIFSNKESELYWLFNKNPLVEQSNWVKIGSNWKLNNAIVYDYSKEFKVTKIGYISNNQTTNQHYNEADYVHPYYDTADNLITLIGDDFLEYEYDDEGKVIVEKNNKTNTNTFYQRSNEYNSLYVDATLSVQNNSLSSSDKVFLKKSFENTNDSQVVKFDRAFSGEYVFQGNSINLGTYPNNCVVSFWSYANNKWTYNRATHSGGDVIVNKPSAATYIDEIRIQPQHSILNALTFKPLIGKTSTLNNRGEGNRLQFNVFGELLYSLDKNGNVIQEGIKNRILK</sequence>
<comment type="caution">
    <text evidence="2">The sequence shown here is derived from an EMBL/GenBank/DDBJ whole genome shotgun (WGS) entry which is preliminary data.</text>
</comment>
<dbReference type="Proteomes" id="UP001497602">
    <property type="component" value="Unassembled WGS sequence"/>
</dbReference>